<protein>
    <submittedName>
        <fullName evidence="1">Uncharacterized protein</fullName>
    </submittedName>
</protein>
<organism evidence="1 2">
    <name type="scientific">Cardiobacterium hominis (strain ATCC 15826 / DSM 8339 / NCTC 10426 / 6573)</name>
    <dbReference type="NCBI Taxonomy" id="638300"/>
    <lineage>
        <taxon>Bacteria</taxon>
        <taxon>Pseudomonadati</taxon>
        <taxon>Pseudomonadota</taxon>
        <taxon>Gammaproteobacteria</taxon>
        <taxon>Cardiobacteriales</taxon>
        <taxon>Cardiobacteriaceae</taxon>
        <taxon>Cardiobacterium</taxon>
    </lineage>
</organism>
<dbReference type="EMBL" id="ACKY01000070">
    <property type="protein sequence ID" value="EEV88477.1"/>
    <property type="molecule type" value="Genomic_DNA"/>
</dbReference>
<evidence type="ECO:0000313" key="1">
    <source>
        <dbReference type="EMBL" id="EEV88477.1"/>
    </source>
</evidence>
<gene>
    <name evidence="1" type="ORF">HMPREF0198_1416</name>
</gene>
<sequence length="178" mass="20466">MKKILTFIILGILAIATAIGAYLYNQNEIEIPDETVITAIKAQFPLEVKESVFSIGTIKLSHPNIRIENNEIIIETAYEFTNAEHTEHIQAQATFSSDVDDRNGKLYLRRFDLKQLRKDGQNIEADKYALTMIGSLDFELREKKPLLYLGHIVNPQSIYDVNIKNSKVVIEKKRMKLW</sequence>
<accession>C8NA88</accession>
<dbReference type="AlphaFoldDB" id="C8NA88"/>
<reference evidence="1 2" key="1">
    <citation type="submission" date="2009-08" db="EMBL/GenBank/DDBJ databases">
        <authorList>
            <person name="Qin X."/>
            <person name="Bachman B."/>
            <person name="Battles P."/>
            <person name="Bell A."/>
            <person name="Bess C."/>
            <person name="Bickham C."/>
            <person name="Chaboub L."/>
            <person name="Chen D."/>
            <person name="Coyle M."/>
            <person name="Deiros D.R."/>
            <person name="Dinh H."/>
            <person name="Forbes L."/>
            <person name="Fowler G."/>
            <person name="Francisco L."/>
            <person name="Fu Q."/>
            <person name="Gubbala S."/>
            <person name="Hale W."/>
            <person name="Han Y."/>
            <person name="Hemphill L."/>
            <person name="Highlander S.K."/>
            <person name="Hirani K."/>
            <person name="Hogues M."/>
            <person name="Jackson L."/>
            <person name="Jakkamsetti A."/>
            <person name="Javaid M."/>
            <person name="Jiang H."/>
            <person name="Korchina V."/>
            <person name="Kovar C."/>
            <person name="Lara F."/>
            <person name="Lee S."/>
            <person name="Mata R."/>
            <person name="Mathew T."/>
            <person name="Moen C."/>
            <person name="Morales K."/>
            <person name="Munidasa M."/>
            <person name="Nazareth L."/>
            <person name="Ngo R."/>
            <person name="Nguyen L."/>
            <person name="Okwuonu G."/>
            <person name="Ongeri F."/>
            <person name="Patil S."/>
            <person name="Petrosino J."/>
            <person name="Pham C."/>
            <person name="Pham P."/>
            <person name="Pu L.-L."/>
            <person name="Puazo M."/>
            <person name="Raj R."/>
            <person name="Reid J."/>
            <person name="Rouhana J."/>
            <person name="Saada N."/>
            <person name="Shang Y."/>
            <person name="Simmons D."/>
            <person name="Thornton R."/>
            <person name="Warren J."/>
            <person name="Weissenberger G."/>
            <person name="Zhang J."/>
            <person name="Zhang L."/>
            <person name="Zhou C."/>
            <person name="Zhu D."/>
            <person name="Muzny D."/>
            <person name="Worley K."/>
            <person name="Gibbs R."/>
        </authorList>
    </citation>
    <scope>NUCLEOTIDE SEQUENCE [LARGE SCALE GENOMIC DNA]</scope>
    <source>
        <strain evidence="2">ATCC 15826 / DSM 8339 / NCTC 10426 / 6573</strain>
    </source>
</reference>
<dbReference type="RefSeq" id="WP_004142755.1">
    <property type="nucleotide sequence ID" value="NZ_GG694028.1"/>
</dbReference>
<dbReference type="GeneID" id="84788462"/>
<dbReference type="HOGENOM" id="CLU_1576579_0_0_6"/>
<dbReference type="OrthoDB" id="80795at2"/>
<dbReference type="Proteomes" id="UP000004870">
    <property type="component" value="Unassembled WGS sequence"/>
</dbReference>
<evidence type="ECO:0000313" key="2">
    <source>
        <dbReference type="Proteomes" id="UP000004870"/>
    </source>
</evidence>
<comment type="caution">
    <text evidence="1">The sequence shown here is derived from an EMBL/GenBank/DDBJ whole genome shotgun (WGS) entry which is preliminary data.</text>
</comment>
<name>C8NA88_CARH6</name>
<keyword evidence="2" id="KW-1185">Reference proteome</keyword>
<proteinExistence type="predicted"/>